<protein>
    <recommendedName>
        <fullName evidence="6">Homeobox domain-containing protein</fullName>
    </recommendedName>
</protein>
<feature type="domain" description="Homeobox" evidence="6">
    <location>
        <begin position="368"/>
        <end position="430"/>
    </location>
</feature>
<evidence type="ECO:0000256" key="5">
    <source>
        <dbReference type="SAM" id="MobiDB-lite"/>
    </source>
</evidence>
<evidence type="ECO:0000256" key="3">
    <source>
        <dbReference type="PROSITE-ProRule" id="PRU00108"/>
    </source>
</evidence>
<dbReference type="InterPro" id="IPR051000">
    <property type="entry name" value="Homeobox_DNA-bind_prot"/>
</dbReference>
<evidence type="ECO:0000259" key="6">
    <source>
        <dbReference type="PROSITE" id="PS50071"/>
    </source>
</evidence>
<dbReference type="Proteomes" id="UP000054399">
    <property type="component" value="Unassembled WGS sequence"/>
</dbReference>
<feature type="compositionally biased region" description="Polar residues" evidence="5">
    <location>
        <begin position="208"/>
        <end position="238"/>
    </location>
</feature>
<dbReference type="SUPFAM" id="SSF46689">
    <property type="entry name" value="Homeodomain-like"/>
    <property type="match status" value="1"/>
</dbReference>
<dbReference type="RefSeq" id="XP_066612120.1">
    <property type="nucleotide sequence ID" value="XM_066759473.1"/>
</dbReference>
<dbReference type="Gene3D" id="1.10.10.60">
    <property type="entry name" value="Homeodomain-like"/>
    <property type="match status" value="1"/>
</dbReference>
<keyword evidence="2 3" id="KW-0371">Homeobox</keyword>
<keyword evidence="3 4" id="KW-0539">Nucleus</keyword>
<evidence type="ECO:0000256" key="4">
    <source>
        <dbReference type="RuleBase" id="RU000682"/>
    </source>
</evidence>
<evidence type="ECO:0000256" key="1">
    <source>
        <dbReference type="ARBA" id="ARBA00023125"/>
    </source>
</evidence>
<comment type="subcellular location">
    <subcellularLocation>
        <location evidence="3 4">Nucleus</location>
    </subcellularLocation>
</comment>
<evidence type="ECO:0000313" key="8">
    <source>
        <dbReference type="Proteomes" id="UP000054399"/>
    </source>
</evidence>
<comment type="caution">
    <text evidence="7">The sequence shown here is derived from an EMBL/GenBank/DDBJ whole genome shotgun (WGS) entry which is preliminary data.</text>
</comment>
<dbReference type="PANTHER" id="PTHR24324">
    <property type="entry name" value="HOMEOBOX PROTEIN HHEX"/>
    <property type="match status" value="1"/>
</dbReference>
<dbReference type="PANTHER" id="PTHR24324:SF9">
    <property type="entry name" value="HOMEOBOX DOMAIN-CONTAINING PROTEIN"/>
    <property type="match status" value="1"/>
</dbReference>
<accession>A0ABR3BPE1</accession>
<keyword evidence="1 3" id="KW-0238">DNA-binding</keyword>
<name>A0ABR3BPE1_9TREE</name>
<feature type="compositionally biased region" description="Polar residues" evidence="5">
    <location>
        <begin position="855"/>
        <end position="867"/>
    </location>
</feature>
<evidence type="ECO:0000256" key="2">
    <source>
        <dbReference type="ARBA" id="ARBA00023155"/>
    </source>
</evidence>
<dbReference type="SMART" id="SM00389">
    <property type="entry name" value="HOX"/>
    <property type="match status" value="1"/>
</dbReference>
<gene>
    <name evidence="7" type="ORF">I308_105013</name>
</gene>
<feature type="DNA-binding region" description="Homeobox" evidence="3">
    <location>
        <begin position="370"/>
        <end position="431"/>
    </location>
</feature>
<sequence>MVLSSFGVQSVSTTLGSHIFCRLVSIVQLAVTLCPHMSLEVYSNSLLPTTCRPSVSNLPNMIDLSALSLPESFSSPSGNFSPSKHGFDPSQPIKVAPLEPLTASPAGGNTSWAPNSYPSYIPYSSHNITNPSPFPTFINFTNSFYMSRSQQINDTYSHGMTPTTATGQWTQSPAPDNSFISSPLAGSIAFQGGLTGLSPMFATFNTTSTPNASRPITSRSTNSSRPMTTGGFSASSAIPSPNRRRSSTLLTLSSPSPMTPSFNTYPYPSPHISYPSTPSYVSARNIFRQPSIPAVSEKRIFHPSPAETASATGIKLTQLPFEHVHEGIPHFGSGNMLGGMGLNMGMGNRISLGMFPQMTTGFRPGSGQEFKLPRFKPTKEQLKILIKSYEENKNPDGPTREALAKKLGPDVRPKTLQIWFQNRRSKSRAKERDAANVQKPLQINSPKVKPFTQGRKENDIELTGSTSGGQSGTKQGKVNITGLYDLIHDDDPNLSILPITLLSIAKWSRFLTPGTGNICPDLAASIRFPSTSTSSDPSSLLLTLHLYVLDTTVFRIDIPLSTFAISSFQAANNPSVNTDAAAVRFELGRSKVRFACWVAEDGTGWKETGDFTGGEAGSGGRVELTGPASVLLPAFSNVQRLLANTDYPTPISGFPISSTISIRPRPIAAWRFPANANTQSHSDSNSTSTPSSSSSPARPDVAPPLPLSTISADTDMMFRSHQGQQATIPTLAAHQRQRSFSQPIFPTFTLIGDMLPINPSLSSTALIGETTGASLNLGPFINTTLQASAQNIVEPSPVSFLRGSSHSQKHVTSSFDRSARVLRTDKLCEFPGGLSNSTSLTSHIDKSRLFEESSTKVSTPALLSSSPKGKINVEEKDP</sequence>
<dbReference type="InterPro" id="IPR001356">
    <property type="entry name" value="HD"/>
</dbReference>
<evidence type="ECO:0000313" key="7">
    <source>
        <dbReference type="EMBL" id="KAL0243753.1"/>
    </source>
</evidence>
<dbReference type="Pfam" id="PF00046">
    <property type="entry name" value="Homeodomain"/>
    <property type="match status" value="1"/>
</dbReference>
<reference evidence="7" key="2">
    <citation type="submission" date="2024-01" db="EMBL/GenBank/DDBJ databases">
        <title>Comparative genomics of Cryptococcus and Kwoniella reveals pathogenesis evolution and contrasting modes of karyotype evolution via chromosome fusion or intercentromeric recombination.</title>
        <authorList>
            <person name="Coelho M.A."/>
            <person name="David-Palma M."/>
            <person name="Shea T."/>
            <person name="Bowers K."/>
            <person name="Mcginley-Smith S."/>
            <person name="Mohammad A.W."/>
            <person name="Gnirke A."/>
            <person name="Yurkov A.M."/>
            <person name="Nowrousian M."/>
            <person name="Sun S."/>
            <person name="Cuomo C.A."/>
            <person name="Heitman J."/>
        </authorList>
    </citation>
    <scope>NUCLEOTIDE SEQUENCE</scope>
    <source>
        <strain evidence="7">IND107</strain>
    </source>
</reference>
<dbReference type="PROSITE" id="PS50071">
    <property type="entry name" value="HOMEOBOX_2"/>
    <property type="match status" value="1"/>
</dbReference>
<feature type="region of interest" description="Disordered" evidence="5">
    <location>
        <begin position="676"/>
        <end position="709"/>
    </location>
</feature>
<dbReference type="InterPro" id="IPR009057">
    <property type="entry name" value="Homeodomain-like_sf"/>
</dbReference>
<dbReference type="GeneID" id="91991869"/>
<feature type="compositionally biased region" description="Low complexity" evidence="5">
    <location>
        <begin position="678"/>
        <end position="695"/>
    </location>
</feature>
<feature type="region of interest" description="Disordered" evidence="5">
    <location>
        <begin position="849"/>
        <end position="878"/>
    </location>
</feature>
<dbReference type="EMBL" id="ATAM02000009">
    <property type="protein sequence ID" value="KAL0243753.1"/>
    <property type="molecule type" value="Genomic_DNA"/>
</dbReference>
<proteinExistence type="predicted"/>
<feature type="region of interest" description="Disordered" evidence="5">
    <location>
        <begin position="208"/>
        <end position="255"/>
    </location>
</feature>
<keyword evidence="8" id="KW-1185">Reference proteome</keyword>
<reference evidence="7" key="1">
    <citation type="submission" date="2015-01" db="EMBL/GenBank/DDBJ databases">
        <authorList>
            <consortium name="The Broad Institute Genomics Platform"/>
            <person name="Cuomo C."/>
            <person name="Litvintseva A."/>
            <person name="Chen Y."/>
            <person name="Heitman J."/>
            <person name="Sun S."/>
            <person name="Springer D."/>
            <person name="Dromer F."/>
            <person name="Young S."/>
            <person name="Zeng Q."/>
            <person name="Gargeya S."/>
            <person name="Abouelleil A."/>
            <person name="Alvarado L."/>
            <person name="Chapman S.B."/>
            <person name="Gainer-Dewar J."/>
            <person name="Goldberg J."/>
            <person name="Griggs A."/>
            <person name="Gujja S."/>
            <person name="Hansen M."/>
            <person name="Howarth C."/>
            <person name="Imamovic A."/>
            <person name="Larimer J."/>
            <person name="Murphy C."/>
            <person name="Naylor J."/>
            <person name="Pearson M."/>
            <person name="Priest M."/>
            <person name="Roberts A."/>
            <person name="Saif S."/>
            <person name="Shea T."/>
            <person name="Sykes S."/>
            <person name="Wortman J."/>
            <person name="Nusbaum C."/>
            <person name="Birren B."/>
        </authorList>
    </citation>
    <scope>NUCLEOTIDE SEQUENCE</scope>
    <source>
        <strain evidence="7">IND107</strain>
    </source>
</reference>
<dbReference type="CDD" id="cd00086">
    <property type="entry name" value="homeodomain"/>
    <property type="match status" value="1"/>
</dbReference>
<organism evidence="7 8">
    <name type="scientific">Cryptococcus tetragattii IND107</name>
    <dbReference type="NCBI Taxonomy" id="1296105"/>
    <lineage>
        <taxon>Eukaryota</taxon>
        <taxon>Fungi</taxon>
        <taxon>Dikarya</taxon>
        <taxon>Basidiomycota</taxon>
        <taxon>Agaricomycotina</taxon>
        <taxon>Tremellomycetes</taxon>
        <taxon>Tremellales</taxon>
        <taxon>Cryptococcaceae</taxon>
        <taxon>Cryptococcus</taxon>
        <taxon>Cryptococcus gattii species complex</taxon>
    </lineage>
</organism>
<feature type="region of interest" description="Disordered" evidence="5">
    <location>
        <begin position="445"/>
        <end position="474"/>
    </location>
</feature>